<evidence type="ECO:0000313" key="1">
    <source>
        <dbReference type="EMBL" id="CCA17185.1"/>
    </source>
</evidence>
<reference evidence="1" key="1">
    <citation type="journal article" date="2011" name="PLoS Biol.">
        <title>Gene gain and loss during evolution of obligate parasitism in the white rust pathogen of Arabidopsis thaliana.</title>
        <authorList>
            <person name="Kemen E."/>
            <person name="Gardiner A."/>
            <person name="Schultz-Larsen T."/>
            <person name="Kemen A.C."/>
            <person name="Balmuth A.L."/>
            <person name="Robert-Seilaniantz A."/>
            <person name="Bailey K."/>
            <person name="Holub E."/>
            <person name="Studholme D.J."/>
            <person name="Maclean D."/>
            <person name="Jones J.D."/>
        </authorList>
    </citation>
    <scope>NUCLEOTIDE SEQUENCE</scope>
</reference>
<sequence>MFRFLKRQNEVAGSNMSILKKLCNQISWTRFIIAIRSYMSKIPVCISLAASYLKVFYFNSLHRPHRLQCLYHLLPHRYREWAAEHAVTPRLLQHCFLSNSPPRLP</sequence>
<accession>F0W7T3</accession>
<organism evidence="1">
    <name type="scientific">Albugo laibachii Nc14</name>
    <dbReference type="NCBI Taxonomy" id="890382"/>
    <lineage>
        <taxon>Eukaryota</taxon>
        <taxon>Sar</taxon>
        <taxon>Stramenopiles</taxon>
        <taxon>Oomycota</taxon>
        <taxon>Peronosporomycetes</taxon>
        <taxon>Albuginales</taxon>
        <taxon>Albuginaceae</taxon>
        <taxon>Albugo</taxon>
    </lineage>
</organism>
<protein>
    <submittedName>
        <fullName evidence="1">AlNc14C31G2886 protein</fullName>
    </submittedName>
</protein>
<gene>
    <name evidence="1" type="primary">AlNc14C31G2886</name>
    <name evidence="1" type="ORF">ALNC14_033280</name>
</gene>
<proteinExistence type="predicted"/>
<dbReference type="HOGENOM" id="CLU_2241617_0_0_1"/>
<dbReference type="EMBL" id="FR824076">
    <property type="protein sequence ID" value="CCA17185.1"/>
    <property type="molecule type" value="Genomic_DNA"/>
</dbReference>
<name>F0W7T3_9STRA</name>
<dbReference type="AlphaFoldDB" id="F0W7T3"/>
<reference evidence="1" key="2">
    <citation type="submission" date="2011-02" db="EMBL/GenBank/DDBJ databases">
        <authorList>
            <person name="MacLean D."/>
        </authorList>
    </citation>
    <scope>NUCLEOTIDE SEQUENCE</scope>
</reference>